<dbReference type="CDD" id="cd06261">
    <property type="entry name" value="TM_PBP2"/>
    <property type="match status" value="1"/>
</dbReference>
<dbReference type="EMBL" id="FLUN01000001">
    <property type="protein sequence ID" value="SBV97784.1"/>
    <property type="molecule type" value="Genomic_DNA"/>
</dbReference>
<evidence type="ECO:0000256" key="5">
    <source>
        <dbReference type="ARBA" id="ARBA00022989"/>
    </source>
</evidence>
<evidence type="ECO:0000256" key="1">
    <source>
        <dbReference type="ARBA" id="ARBA00004651"/>
    </source>
</evidence>
<dbReference type="AlphaFoldDB" id="A0A212JEA4"/>
<keyword evidence="2 7" id="KW-0813">Transport</keyword>
<dbReference type="GO" id="GO:0055085">
    <property type="term" value="P:transmembrane transport"/>
    <property type="evidence" value="ECO:0007669"/>
    <property type="project" value="InterPro"/>
</dbReference>
<comment type="subcellular location">
    <subcellularLocation>
        <location evidence="1 7">Cell membrane</location>
        <topology evidence="1 7">Multi-pass membrane protein</topology>
    </subcellularLocation>
</comment>
<keyword evidence="5 7" id="KW-1133">Transmembrane helix</keyword>
<feature type="transmembrane region" description="Helical" evidence="7">
    <location>
        <begin position="98"/>
        <end position="120"/>
    </location>
</feature>
<dbReference type="PROSITE" id="PS50928">
    <property type="entry name" value="ABC_TM1"/>
    <property type="match status" value="1"/>
</dbReference>
<dbReference type="SUPFAM" id="SSF161098">
    <property type="entry name" value="MetI-like"/>
    <property type="match status" value="1"/>
</dbReference>
<proteinExistence type="inferred from homology"/>
<keyword evidence="3" id="KW-1003">Cell membrane</keyword>
<protein>
    <submittedName>
        <fullName evidence="9">Peptide ABC transporter, permease protein</fullName>
    </submittedName>
</protein>
<keyword evidence="6 7" id="KW-0472">Membrane</keyword>
<feature type="transmembrane region" description="Helical" evidence="7">
    <location>
        <begin position="284"/>
        <end position="307"/>
    </location>
</feature>
<dbReference type="InterPro" id="IPR035906">
    <property type="entry name" value="MetI-like_sf"/>
</dbReference>
<reference evidence="9" key="1">
    <citation type="submission" date="2016-04" db="EMBL/GenBank/DDBJ databases">
        <authorList>
            <person name="Evans L.H."/>
            <person name="Alamgir A."/>
            <person name="Owens N."/>
            <person name="Weber N.D."/>
            <person name="Virtaneva K."/>
            <person name="Barbian K."/>
            <person name="Babar A."/>
            <person name="Rosenke K."/>
        </authorList>
    </citation>
    <scope>NUCLEOTIDE SEQUENCE</scope>
    <source>
        <strain evidence="9">86</strain>
    </source>
</reference>
<feature type="domain" description="ABC transmembrane type-1" evidence="8">
    <location>
        <begin position="96"/>
        <end position="303"/>
    </location>
</feature>
<evidence type="ECO:0000256" key="4">
    <source>
        <dbReference type="ARBA" id="ARBA00022692"/>
    </source>
</evidence>
<dbReference type="InterPro" id="IPR000515">
    <property type="entry name" value="MetI-like"/>
</dbReference>
<dbReference type="GO" id="GO:0005886">
    <property type="term" value="C:plasma membrane"/>
    <property type="evidence" value="ECO:0007669"/>
    <property type="project" value="UniProtKB-SubCell"/>
</dbReference>
<dbReference type="InterPro" id="IPR045621">
    <property type="entry name" value="BPD_transp_1_N"/>
</dbReference>
<dbReference type="Pfam" id="PF19300">
    <property type="entry name" value="BPD_transp_1_N"/>
    <property type="match status" value="1"/>
</dbReference>
<name>A0A212JEA4_9FIRM</name>
<accession>A0A212JEA4</accession>
<keyword evidence="4 7" id="KW-0812">Transmembrane</keyword>
<evidence type="ECO:0000256" key="2">
    <source>
        <dbReference type="ARBA" id="ARBA00022448"/>
    </source>
</evidence>
<comment type="similarity">
    <text evidence="7">Belongs to the binding-protein-dependent transport system permease family.</text>
</comment>
<feature type="transmembrane region" description="Helical" evidence="7">
    <location>
        <begin position="132"/>
        <end position="156"/>
    </location>
</feature>
<evidence type="ECO:0000256" key="3">
    <source>
        <dbReference type="ARBA" id="ARBA00022475"/>
    </source>
</evidence>
<dbReference type="PANTHER" id="PTHR43163:SF6">
    <property type="entry name" value="DIPEPTIDE TRANSPORT SYSTEM PERMEASE PROTEIN DPPB-RELATED"/>
    <property type="match status" value="1"/>
</dbReference>
<dbReference type="Pfam" id="PF00528">
    <property type="entry name" value="BPD_transp_1"/>
    <property type="match status" value="1"/>
</dbReference>
<sequence>MARSVLRRLGYALAVLLLVSLLVFSLMALLPGDYVRAALAGSRVSPAFAEGLRRVYGLDIPAWRRYLHWLSAAVRGDLGYSFSHGRGVLSVIASTLPVTVLVGGLSFALELLLGICLGCASAWRAGRTVDRLGVAFSLLTVSLPPFVLALFLQKWLVLDLRLFPLSGLSTPGTPTTVLDVLSHLVLPCLTLALLEAGRLSRYVRASMLEVLASEYIRAARAGGIDFFHILGRYALRNALLPVVTYLGLSLPVLFGGALVIETVFSLPGLGLAAYNAVLTRDYPLVMGITMLLCLVTVAGNLLADLLYRAADPRVRVGKGAQWT</sequence>
<organism evidence="9">
    <name type="scientific">uncultured Eubacteriales bacterium</name>
    <dbReference type="NCBI Taxonomy" id="172733"/>
    <lineage>
        <taxon>Bacteria</taxon>
        <taxon>Bacillati</taxon>
        <taxon>Bacillota</taxon>
        <taxon>Clostridia</taxon>
        <taxon>Eubacteriales</taxon>
        <taxon>environmental samples</taxon>
    </lineage>
</organism>
<evidence type="ECO:0000256" key="6">
    <source>
        <dbReference type="ARBA" id="ARBA00023136"/>
    </source>
</evidence>
<evidence type="ECO:0000259" key="8">
    <source>
        <dbReference type="PROSITE" id="PS50928"/>
    </source>
</evidence>
<dbReference type="PANTHER" id="PTHR43163">
    <property type="entry name" value="DIPEPTIDE TRANSPORT SYSTEM PERMEASE PROTEIN DPPB-RELATED"/>
    <property type="match status" value="1"/>
</dbReference>
<evidence type="ECO:0000313" key="9">
    <source>
        <dbReference type="EMBL" id="SBV97784.1"/>
    </source>
</evidence>
<feature type="transmembrane region" description="Helical" evidence="7">
    <location>
        <begin position="238"/>
        <end position="264"/>
    </location>
</feature>
<evidence type="ECO:0000256" key="7">
    <source>
        <dbReference type="RuleBase" id="RU363032"/>
    </source>
</evidence>
<dbReference type="Gene3D" id="1.10.3720.10">
    <property type="entry name" value="MetI-like"/>
    <property type="match status" value="1"/>
</dbReference>
<gene>
    <name evidence="9" type="ORF">KL86CLO1_10957</name>
</gene>
<feature type="transmembrane region" description="Helical" evidence="7">
    <location>
        <begin position="176"/>
        <end position="194"/>
    </location>
</feature>